<dbReference type="PANTHER" id="PTHR33022">
    <property type="entry name" value="DUF1985 DOMAIN-CONTAINING PROTEIN"/>
    <property type="match status" value="1"/>
</dbReference>
<keyword evidence="2" id="KW-0645">Protease</keyword>
<evidence type="ECO:0000313" key="6">
    <source>
        <dbReference type="EMBL" id="PHT76375.1"/>
    </source>
</evidence>
<name>A0A2G2Z3D9_CAPAN</name>
<evidence type="ECO:0000256" key="1">
    <source>
        <dbReference type="ARBA" id="ARBA00005234"/>
    </source>
</evidence>
<dbReference type="InterPro" id="IPR003653">
    <property type="entry name" value="Peptidase_C48_C"/>
</dbReference>
<feature type="domain" description="Ubiquitin-like protease family profile" evidence="5">
    <location>
        <begin position="247"/>
        <end position="322"/>
    </location>
</feature>
<dbReference type="GO" id="GO:0008234">
    <property type="term" value="F:cysteine-type peptidase activity"/>
    <property type="evidence" value="ECO:0007669"/>
    <property type="project" value="InterPro"/>
</dbReference>
<feature type="region of interest" description="Disordered" evidence="4">
    <location>
        <begin position="68"/>
        <end position="87"/>
    </location>
</feature>
<dbReference type="Pfam" id="PF02902">
    <property type="entry name" value="Peptidase_C48"/>
    <property type="match status" value="1"/>
</dbReference>
<dbReference type="EMBL" id="AYRZ02000007">
    <property type="protein sequence ID" value="PHT76375.1"/>
    <property type="molecule type" value="Genomic_DNA"/>
</dbReference>
<dbReference type="PANTHER" id="PTHR33022:SF13">
    <property type="entry name" value="UBIQUITIN-LIKE PROTEASE FAMILY PROFILE DOMAIN-CONTAINING PROTEIN"/>
    <property type="match status" value="1"/>
</dbReference>
<evidence type="ECO:0000256" key="4">
    <source>
        <dbReference type="SAM" id="MobiDB-lite"/>
    </source>
</evidence>
<feature type="region of interest" description="Disordered" evidence="4">
    <location>
        <begin position="1"/>
        <end position="28"/>
    </location>
</feature>
<protein>
    <recommendedName>
        <fullName evidence="5">Ubiquitin-like protease family profile domain-containing protein</fullName>
    </recommendedName>
</protein>
<sequence length="395" mass="44687">MKVGASVAYTGGTGLSTNASASQPTKRRRTVRFDAKIVKMQYHEKIPSTVLRKNMPIDKTPTSVLEHVDAPKTTPSSSGKSIHEATSEEKWDEIKSFLQSYDGEEANIWAEKGAFNVSSRLRHFKDHDVEGSKMGDKPSQEMVNEMDIFPIVEDKEKMDHKVGGFKIRDVPSQDNVEEIAIVTTLKDKGKKFTDISHGLACGPSESWPPCSISAGLCSIVVVIQNEEAIINIIKGFCIPAGLSWYLVDEVYVPVNCNEKSHWIFAIVALKDRCIHVCDSLSNLRNMKSSPEIHWAYRNAYREKMSQRTRLVNQHPFEVEYCRVFVVGYGEYLSEEMDMPSVGFEAEYHRMRYASLLQNYGLQKVKKCYVSDNDDPPRPRIKILPLPDESEIVSIE</sequence>
<dbReference type="GO" id="GO:0006508">
    <property type="term" value="P:proteolysis"/>
    <property type="evidence" value="ECO:0007669"/>
    <property type="project" value="UniProtKB-KW"/>
</dbReference>
<gene>
    <name evidence="6" type="ORF">T459_19897</name>
</gene>
<evidence type="ECO:0000256" key="3">
    <source>
        <dbReference type="ARBA" id="ARBA00022801"/>
    </source>
</evidence>
<accession>A0A2G2Z3D9</accession>
<dbReference type="SUPFAM" id="SSF54001">
    <property type="entry name" value="Cysteine proteinases"/>
    <property type="match status" value="1"/>
</dbReference>
<comment type="similarity">
    <text evidence="1">Belongs to the peptidase C48 family.</text>
</comment>
<comment type="caution">
    <text evidence="6">The sequence shown here is derived from an EMBL/GenBank/DDBJ whole genome shotgun (WGS) entry which is preliminary data.</text>
</comment>
<evidence type="ECO:0000259" key="5">
    <source>
        <dbReference type="Pfam" id="PF02902"/>
    </source>
</evidence>
<dbReference type="InterPro" id="IPR038765">
    <property type="entry name" value="Papain-like_cys_pep_sf"/>
</dbReference>
<evidence type="ECO:0000313" key="7">
    <source>
        <dbReference type="Proteomes" id="UP000222542"/>
    </source>
</evidence>
<keyword evidence="3" id="KW-0378">Hydrolase</keyword>
<organism evidence="6 7">
    <name type="scientific">Capsicum annuum</name>
    <name type="common">Capsicum pepper</name>
    <dbReference type="NCBI Taxonomy" id="4072"/>
    <lineage>
        <taxon>Eukaryota</taxon>
        <taxon>Viridiplantae</taxon>
        <taxon>Streptophyta</taxon>
        <taxon>Embryophyta</taxon>
        <taxon>Tracheophyta</taxon>
        <taxon>Spermatophyta</taxon>
        <taxon>Magnoliopsida</taxon>
        <taxon>eudicotyledons</taxon>
        <taxon>Gunneridae</taxon>
        <taxon>Pentapetalae</taxon>
        <taxon>asterids</taxon>
        <taxon>lamiids</taxon>
        <taxon>Solanales</taxon>
        <taxon>Solanaceae</taxon>
        <taxon>Solanoideae</taxon>
        <taxon>Capsiceae</taxon>
        <taxon>Capsicum</taxon>
    </lineage>
</organism>
<keyword evidence="7" id="KW-1185">Reference proteome</keyword>
<feature type="compositionally biased region" description="Polar residues" evidence="4">
    <location>
        <begin position="15"/>
        <end position="24"/>
    </location>
</feature>
<dbReference type="AlphaFoldDB" id="A0A2G2Z3D9"/>
<reference evidence="6 7" key="1">
    <citation type="journal article" date="2014" name="Nat. Genet.">
        <title>Genome sequence of the hot pepper provides insights into the evolution of pungency in Capsicum species.</title>
        <authorList>
            <person name="Kim S."/>
            <person name="Park M."/>
            <person name="Yeom S.I."/>
            <person name="Kim Y.M."/>
            <person name="Lee J.M."/>
            <person name="Lee H.A."/>
            <person name="Seo E."/>
            <person name="Choi J."/>
            <person name="Cheong K."/>
            <person name="Kim K.T."/>
            <person name="Jung K."/>
            <person name="Lee G.W."/>
            <person name="Oh S.K."/>
            <person name="Bae C."/>
            <person name="Kim S.B."/>
            <person name="Lee H.Y."/>
            <person name="Kim S.Y."/>
            <person name="Kim M.S."/>
            <person name="Kang B.C."/>
            <person name="Jo Y.D."/>
            <person name="Yang H.B."/>
            <person name="Jeong H.J."/>
            <person name="Kang W.H."/>
            <person name="Kwon J.K."/>
            <person name="Shin C."/>
            <person name="Lim J.Y."/>
            <person name="Park J.H."/>
            <person name="Huh J.H."/>
            <person name="Kim J.S."/>
            <person name="Kim B.D."/>
            <person name="Cohen O."/>
            <person name="Paran I."/>
            <person name="Suh M.C."/>
            <person name="Lee S.B."/>
            <person name="Kim Y.K."/>
            <person name="Shin Y."/>
            <person name="Noh S.J."/>
            <person name="Park J."/>
            <person name="Seo Y.S."/>
            <person name="Kwon S.Y."/>
            <person name="Kim H.A."/>
            <person name="Park J.M."/>
            <person name="Kim H.J."/>
            <person name="Choi S.B."/>
            <person name="Bosland P.W."/>
            <person name="Reeves G."/>
            <person name="Jo S.H."/>
            <person name="Lee B.W."/>
            <person name="Cho H.T."/>
            <person name="Choi H.S."/>
            <person name="Lee M.S."/>
            <person name="Yu Y."/>
            <person name="Do Choi Y."/>
            <person name="Park B.S."/>
            <person name="van Deynze A."/>
            <person name="Ashrafi H."/>
            <person name="Hill T."/>
            <person name="Kim W.T."/>
            <person name="Pai H.S."/>
            <person name="Ahn H.K."/>
            <person name="Yeam I."/>
            <person name="Giovannoni J.J."/>
            <person name="Rose J.K."/>
            <person name="Sorensen I."/>
            <person name="Lee S.J."/>
            <person name="Kim R.W."/>
            <person name="Choi I.Y."/>
            <person name="Choi B.S."/>
            <person name="Lim J.S."/>
            <person name="Lee Y.H."/>
            <person name="Choi D."/>
        </authorList>
    </citation>
    <scope>NUCLEOTIDE SEQUENCE [LARGE SCALE GENOMIC DNA]</scope>
    <source>
        <strain evidence="7">cv. CM334</strain>
    </source>
</reference>
<evidence type="ECO:0000256" key="2">
    <source>
        <dbReference type="ARBA" id="ARBA00022670"/>
    </source>
</evidence>
<dbReference type="Gene3D" id="3.40.395.10">
    <property type="entry name" value="Adenoviral Proteinase, Chain A"/>
    <property type="match status" value="1"/>
</dbReference>
<dbReference type="Proteomes" id="UP000222542">
    <property type="component" value="Unassembled WGS sequence"/>
</dbReference>
<proteinExistence type="inferred from homology"/>
<reference evidence="6 7" key="2">
    <citation type="journal article" date="2017" name="Genome Biol.">
        <title>New reference genome sequences of hot pepper reveal the massive evolution of plant disease-resistance genes by retroduplication.</title>
        <authorList>
            <person name="Kim S."/>
            <person name="Park J."/>
            <person name="Yeom S.I."/>
            <person name="Kim Y.M."/>
            <person name="Seo E."/>
            <person name="Kim K.T."/>
            <person name="Kim M.S."/>
            <person name="Lee J.M."/>
            <person name="Cheong K."/>
            <person name="Shin H.S."/>
            <person name="Kim S.B."/>
            <person name="Han K."/>
            <person name="Lee J."/>
            <person name="Park M."/>
            <person name="Lee H.A."/>
            <person name="Lee H.Y."/>
            <person name="Lee Y."/>
            <person name="Oh S."/>
            <person name="Lee J.H."/>
            <person name="Choi E."/>
            <person name="Choi E."/>
            <person name="Lee S.E."/>
            <person name="Jeon J."/>
            <person name="Kim H."/>
            <person name="Choi G."/>
            <person name="Song H."/>
            <person name="Lee J."/>
            <person name="Lee S.C."/>
            <person name="Kwon J.K."/>
            <person name="Lee H.Y."/>
            <person name="Koo N."/>
            <person name="Hong Y."/>
            <person name="Kim R.W."/>
            <person name="Kang W.H."/>
            <person name="Huh J.H."/>
            <person name="Kang B.C."/>
            <person name="Yang T.J."/>
            <person name="Lee Y.H."/>
            <person name="Bennetzen J.L."/>
            <person name="Choi D."/>
        </authorList>
    </citation>
    <scope>NUCLEOTIDE SEQUENCE [LARGE SCALE GENOMIC DNA]</scope>
    <source>
        <strain evidence="7">cv. CM334</strain>
    </source>
</reference>
<dbReference type="Gramene" id="PHT76375">
    <property type="protein sequence ID" value="PHT76375"/>
    <property type="gene ID" value="T459_19897"/>
</dbReference>